<evidence type="ECO:0000313" key="2">
    <source>
        <dbReference type="Proteomes" id="UP000053776"/>
    </source>
</evidence>
<evidence type="ECO:0000313" key="1">
    <source>
        <dbReference type="EMBL" id="KMZ95764.1"/>
    </source>
</evidence>
<organism evidence="1 2">
    <name type="scientific">Plasmodium vivax Mauritania I</name>
    <dbReference type="NCBI Taxonomy" id="1035515"/>
    <lineage>
        <taxon>Eukaryota</taxon>
        <taxon>Sar</taxon>
        <taxon>Alveolata</taxon>
        <taxon>Apicomplexa</taxon>
        <taxon>Aconoidasida</taxon>
        <taxon>Haemosporida</taxon>
        <taxon>Plasmodiidae</taxon>
        <taxon>Plasmodium</taxon>
        <taxon>Plasmodium (Plasmodium)</taxon>
    </lineage>
</organism>
<protein>
    <recommendedName>
        <fullName evidence="3">PIR Superfamily Protein</fullName>
    </recommendedName>
</protein>
<name>A0A0J9TKH0_PLAVI</name>
<gene>
    <name evidence="1" type="ORF">PVMG_05363</name>
</gene>
<dbReference type="AlphaFoldDB" id="A0A0J9TKH0"/>
<evidence type="ECO:0008006" key="3">
    <source>
        <dbReference type="Google" id="ProtNLM"/>
    </source>
</evidence>
<reference evidence="1 2" key="1">
    <citation type="submission" date="2011-08" db="EMBL/GenBank/DDBJ databases">
        <title>The Genome Sequence of Plasmodium vivax Mauritania I.</title>
        <authorList>
            <consortium name="The Broad Institute Genome Sequencing Platform"/>
            <consortium name="The Broad Institute Genome Sequencing Center for Infectious Disease"/>
            <person name="Neafsey D."/>
            <person name="Carlton J."/>
            <person name="Barnwell J."/>
            <person name="Collins W."/>
            <person name="Escalante A."/>
            <person name="Mullikin J."/>
            <person name="Saul A."/>
            <person name="Guigo R."/>
            <person name="Camara F."/>
            <person name="Young S.K."/>
            <person name="Zeng Q."/>
            <person name="Gargeya S."/>
            <person name="Fitzgerald M."/>
            <person name="Haas B."/>
            <person name="Abouelleil A."/>
            <person name="Alvarado L."/>
            <person name="Arachchi H.M."/>
            <person name="Berlin A."/>
            <person name="Brown A."/>
            <person name="Chapman S.B."/>
            <person name="Chen Z."/>
            <person name="Dunbar C."/>
            <person name="Freedman E."/>
            <person name="Gearin G."/>
            <person name="Gellesch M."/>
            <person name="Goldberg J."/>
            <person name="Griggs A."/>
            <person name="Gujja S."/>
            <person name="Heiman D."/>
            <person name="Howarth C."/>
            <person name="Larson L."/>
            <person name="Lui A."/>
            <person name="MacDonald P.J.P."/>
            <person name="Montmayeur A."/>
            <person name="Murphy C."/>
            <person name="Neiman D."/>
            <person name="Pearson M."/>
            <person name="Priest M."/>
            <person name="Roberts A."/>
            <person name="Saif S."/>
            <person name="Shea T."/>
            <person name="Shenoy N."/>
            <person name="Sisk P."/>
            <person name="Stolte C."/>
            <person name="Sykes S."/>
            <person name="Wortman J."/>
            <person name="Nusbaum C."/>
            <person name="Birren B."/>
        </authorList>
    </citation>
    <scope>NUCLEOTIDE SEQUENCE [LARGE SCALE GENOMIC DNA]</scope>
    <source>
        <strain evidence="1 2">Mauritania I</strain>
    </source>
</reference>
<proteinExistence type="predicted"/>
<dbReference type="Proteomes" id="UP000053776">
    <property type="component" value="Unassembled WGS sequence"/>
</dbReference>
<dbReference type="EMBL" id="KQ234975">
    <property type="protein sequence ID" value="KMZ95764.1"/>
    <property type="molecule type" value="Genomic_DNA"/>
</dbReference>
<accession>A0A0J9TKH0</accession>
<sequence length="492" mass="57140">MKHNIPDHFTSKIFDSSNENIFAMNKSRMCPYYSYKENIKEPLNIIKIFNLQNAVNDLVSILMKDNHENNCSCRKFISECIKIYKDMNREYCSGENKEESSNHITCSQLSTFSNFYESFISTKQDLKGKLPSLSDDTLNDIVHCELEKPKEELNSINSEDHKPDSPIKIDTNAVLGTMFTPLGKWFRPRHLIDTVGSNNIGKQAEYELFHNGPENENISFDQTKYNVAYSPYKFLGDILKLYDEMDQNVVEVEQYRKFLNLCDKTTTFRSDLTEVEKTTCKKLIRNFFLINGLNRDNYMNFCSNLYVWLYFEIKKSTISNEIIKKIFQLPNPSTGEWPKHFYCPYVTFNDGKKNSENLMKLSIFNDNVVTFKNMLKNSSKSKDCYLKKYVYECVDIYNKIKETYTFPEDCNSSPHKYACDITNEFYTFYKSNIFKNKEINHEFPELSSDISLNDIDGCTLEGTESNTVSEETQQDTPTTGGATTALSAMKVV</sequence>